<proteinExistence type="predicted"/>
<organism evidence="2 3">
    <name type="scientific">Rhodobacter aestuarii</name>
    <dbReference type="NCBI Taxonomy" id="453582"/>
    <lineage>
        <taxon>Bacteria</taxon>
        <taxon>Pseudomonadati</taxon>
        <taxon>Pseudomonadota</taxon>
        <taxon>Alphaproteobacteria</taxon>
        <taxon>Rhodobacterales</taxon>
        <taxon>Rhodobacter group</taxon>
        <taxon>Rhodobacter</taxon>
    </lineage>
</organism>
<dbReference type="RefSeq" id="WP_076483758.1">
    <property type="nucleotide sequence ID" value="NZ_FTOG01000002.1"/>
</dbReference>
<keyword evidence="3" id="KW-1185">Reference proteome</keyword>
<keyword evidence="1" id="KW-0812">Transmembrane</keyword>
<feature type="transmembrane region" description="Helical" evidence="1">
    <location>
        <begin position="21"/>
        <end position="38"/>
    </location>
</feature>
<dbReference type="EMBL" id="FTOG01000002">
    <property type="protein sequence ID" value="SIS54201.1"/>
    <property type="molecule type" value="Genomic_DNA"/>
</dbReference>
<reference evidence="3" key="1">
    <citation type="submission" date="2017-01" db="EMBL/GenBank/DDBJ databases">
        <authorList>
            <person name="Varghese N."/>
            <person name="Submissions S."/>
        </authorList>
    </citation>
    <scope>NUCLEOTIDE SEQUENCE [LARGE SCALE GENOMIC DNA]</scope>
    <source>
        <strain evidence="3">DSM 19945</strain>
    </source>
</reference>
<dbReference type="Proteomes" id="UP000186221">
    <property type="component" value="Unassembled WGS sequence"/>
</dbReference>
<evidence type="ECO:0000313" key="3">
    <source>
        <dbReference type="Proteomes" id="UP000186221"/>
    </source>
</evidence>
<dbReference type="STRING" id="453582.SAMN05421580_102163"/>
<evidence type="ECO:0008006" key="4">
    <source>
        <dbReference type="Google" id="ProtNLM"/>
    </source>
</evidence>
<gene>
    <name evidence="2" type="ORF">SAMN05421580_102163</name>
</gene>
<evidence type="ECO:0000313" key="2">
    <source>
        <dbReference type="EMBL" id="SIS54201.1"/>
    </source>
</evidence>
<dbReference type="OrthoDB" id="7876207at2"/>
<sequence>MIKFFRKFRQREEGSVAIEGLFGGLLVLGWFVIAFQFYEAFRMRSQALRASYTIADMVSRERDAIGPNYVSGLKQIFDFISFAPNENYTWLRLSIITCGATTSDLRACDGTNKQFTLEKSYTAASGVAIHTQSSINAEADRIPMMAAGDTAVVLETSYTFFPIFSIGDKALKLDGQNWTRQGLSSRIRMSNFVVTRPRGPRTVWNDTK</sequence>
<accession>A0A1N7JY35</accession>
<evidence type="ECO:0000256" key="1">
    <source>
        <dbReference type="SAM" id="Phobius"/>
    </source>
</evidence>
<protein>
    <recommendedName>
        <fullName evidence="4">Flp pilus assembly protein TadG</fullName>
    </recommendedName>
</protein>
<dbReference type="AlphaFoldDB" id="A0A1N7JY35"/>
<keyword evidence="1" id="KW-0472">Membrane</keyword>
<name>A0A1N7JY35_9RHOB</name>
<keyword evidence="1" id="KW-1133">Transmembrane helix</keyword>